<accession>A0A1E3P1Z6</accession>
<keyword evidence="4" id="KW-1133">Transmembrane helix</keyword>
<dbReference type="GeneID" id="30200024"/>
<evidence type="ECO:0000259" key="5">
    <source>
        <dbReference type="PROSITE" id="PS50850"/>
    </source>
</evidence>
<comment type="similarity">
    <text evidence="2">Belongs to the major facilitator superfamily. Monocarboxylate porter (TC 2.A.1.13) family.</text>
</comment>
<evidence type="ECO:0000256" key="4">
    <source>
        <dbReference type="SAM" id="Phobius"/>
    </source>
</evidence>
<comment type="subcellular location">
    <subcellularLocation>
        <location evidence="1">Membrane</location>
        <topology evidence="1">Multi-pass membrane protein</topology>
    </subcellularLocation>
</comment>
<dbReference type="AlphaFoldDB" id="A0A1E3P1Z6"/>
<evidence type="ECO:0000256" key="1">
    <source>
        <dbReference type="ARBA" id="ARBA00004141"/>
    </source>
</evidence>
<dbReference type="Gene3D" id="1.20.1250.20">
    <property type="entry name" value="MFS general substrate transporter like domains"/>
    <property type="match status" value="1"/>
</dbReference>
<dbReference type="OrthoDB" id="3979586at2759"/>
<feature type="transmembrane region" description="Helical" evidence="4">
    <location>
        <begin position="129"/>
        <end position="151"/>
    </location>
</feature>
<dbReference type="InterPro" id="IPR011701">
    <property type="entry name" value="MFS"/>
</dbReference>
<proteinExistence type="inferred from homology"/>
<feature type="transmembrane region" description="Helical" evidence="4">
    <location>
        <begin position="308"/>
        <end position="327"/>
    </location>
</feature>
<dbReference type="SUPFAM" id="SSF103473">
    <property type="entry name" value="MFS general substrate transporter"/>
    <property type="match status" value="1"/>
</dbReference>
<evidence type="ECO:0000256" key="3">
    <source>
        <dbReference type="SAM" id="MobiDB-lite"/>
    </source>
</evidence>
<dbReference type="Pfam" id="PF07690">
    <property type="entry name" value="MFS_1"/>
    <property type="match status" value="2"/>
</dbReference>
<dbReference type="PROSITE" id="PS50850">
    <property type="entry name" value="MFS"/>
    <property type="match status" value="1"/>
</dbReference>
<feature type="transmembrane region" description="Helical" evidence="4">
    <location>
        <begin position="333"/>
        <end position="351"/>
    </location>
</feature>
<keyword evidence="4" id="KW-0812">Transmembrane</keyword>
<protein>
    <recommendedName>
        <fullName evidence="5">Major facilitator superfamily (MFS) profile domain-containing protein</fullName>
    </recommendedName>
</protein>
<dbReference type="PANTHER" id="PTHR11360">
    <property type="entry name" value="MONOCARBOXYLATE TRANSPORTER"/>
    <property type="match status" value="1"/>
</dbReference>
<evidence type="ECO:0000256" key="2">
    <source>
        <dbReference type="ARBA" id="ARBA00006727"/>
    </source>
</evidence>
<feature type="transmembrane region" description="Helical" evidence="4">
    <location>
        <begin position="163"/>
        <end position="183"/>
    </location>
</feature>
<feature type="transmembrane region" description="Helical" evidence="4">
    <location>
        <begin position="397"/>
        <end position="417"/>
    </location>
</feature>
<name>A0A1E3P1Z6_WICAA</name>
<keyword evidence="7" id="KW-1185">Reference proteome</keyword>
<reference evidence="6 7" key="1">
    <citation type="journal article" date="2016" name="Proc. Natl. Acad. Sci. U.S.A.">
        <title>Comparative genomics of biotechnologically important yeasts.</title>
        <authorList>
            <person name="Riley R."/>
            <person name="Haridas S."/>
            <person name="Wolfe K.H."/>
            <person name="Lopes M.R."/>
            <person name="Hittinger C.T."/>
            <person name="Goeker M."/>
            <person name="Salamov A.A."/>
            <person name="Wisecaver J.H."/>
            <person name="Long T.M."/>
            <person name="Calvey C.H."/>
            <person name="Aerts A.L."/>
            <person name="Barry K.W."/>
            <person name="Choi C."/>
            <person name="Clum A."/>
            <person name="Coughlan A.Y."/>
            <person name="Deshpande S."/>
            <person name="Douglass A.P."/>
            <person name="Hanson S.J."/>
            <person name="Klenk H.-P."/>
            <person name="LaButti K.M."/>
            <person name="Lapidus A."/>
            <person name="Lindquist E.A."/>
            <person name="Lipzen A.M."/>
            <person name="Meier-Kolthoff J.P."/>
            <person name="Ohm R.A."/>
            <person name="Otillar R.P."/>
            <person name="Pangilinan J.L."/>
            <person name="Peng Y."/>
            <person name="Rokas A."/>
            <person name="Rosa C.A."/>
            <person name="Scheuner C."/>
            <person name="Sibirny A.A."/>
            <person name="Slot J.C."/>
            <person name="Stielow J.B."/>
            <person name="Sun H."/>
            <person name="Kurtzman C.P."/>
            <person name="Blackwell M."/>
            <person name="Grigoriev I.V."/>
            <person name="Jeffries T.W."/>
        </authorList>
    </citation>
    <scope>NUCLEOTIDE SEQUENCE [LARGE SCALE GENOMIC DNA]</scope>
    <source>
        <strain evidence="7">ATCC 58044 / CBS 1984 / NCYC 433 / NRRL Y-366-8</strain>
    </source>
</reference>
<evidence type="ECO:0000313" key="6">
    <source>
        <dbReference type="EMBL" id="ODQ59506.1"/>
    </source>
</evidence>
<feature type="transmembrane region" description="Helical" evidence="4">
    <location>
        <begin position="278"/>
        <end position="296"/>
    </location>
</feature>
<feature type="domain" description="Major facilitator superfamily (MFS) profile" evidence="5">
    <location>
        <begin position="38"/>
        <end position="423"/>
    </location>
</feature>
<dbReference type="InterPro" id="IPR020846">
    <property type="entry name" value="MFS_dom"/>
</dbReference>
<dbReference type="EMBL" id="KV454211">
    <property type="protein sequence ID" value="ODQ59506.1"/>
    <property type="molecule type" value="Genomic_DNA"/>
</dbReference>
<dbReference type="RefSeq" id="XP_019038713.1">
    <property type="nucleotide sequence ID" value="XM_019182778.1"/>
</dbReference>
<gene>
    <name evidence="6" type="ORF">WICANDRAFT_56280</name>
</gene>
<dbReference type="InterPro" id="IPR036259">
    <property type="entry name" value="MFS_trans_sf"/>
</dbReference>
<feature type="transmembrane region" description="Helical" evidence="4">
    <location>
        <begin position="38"/>
        <end position="64"/>
    </location>
</feature>
<dbReference type="Proteomes" id="UP000094112">
    <property type="component" value="Unassembled WGS sequence"/>
</dbReference>
<dbReference type="GO" id="GO:0016020">
    <property type="term" value="C:membrane"/>
    <property type="evidence" value="ECO:0007669"/>
    <property type="project" value="UniProtKB-SubCell"/>
</dbReference>
<evidence type="ECO:0000313" key="7">
    <source>
        <dbReference type="Proteomes" id="UP000094112"/>
    </source>
</evidence>
<feature type="transmembrane region" description="Helical" evidence="4">
    <location>
        <begin position="195"/>
        <end position="215"/>
    </location>
</feature>
<keyword evidence="4" id="KW-0472">Membrane</keyword>
<dbReference type="GO" id="GO:0022857">
    <property type="term" value="F:transmembrane transporter activity"/>
    <property type="evidence" value="ECO:0007669"/>
    <property type="project" value="InterPro"/>
</dbReference>
<feature type="transmembrane region" description="Helical" evidence="4">
    <location>
        <begin position="106"/>
        <end position="123"/>
    </location>
</feature>
<sequence length="430" mass="46858">MSNSNDIELHETHLTTPDTSQETLEDDDFPEGGKDANLVVLGSLLGLLITFGIMNSVGVIQAYVATHQLETASTTSVGWVFSIYFFVSFIGSILTGPYFDAKGAKSSMIIGSLLMVGGLFATANCNTIYQFLLAFGFVFGMGSSFVMTATLGSVSHWFNKRRALALGGCTIGGSLGGVIWPLMFRSLFPMIGFQWSLRLMGLISLICLSISTYLLKVRLPAVKSENFIKDSFVMMDLIHEPRFLTLSAAILLGEFSLILVFTYMPSYTMYHGYSESDAFLVTITCNCVGLIGRSLPSYAGDHFGRFNVMCISVVACTILIFIIWLPFGSNLKIMYTFAAFYGLFNSTFQALTPVCCGQISKTKDFGKRYGTVYFFVSSGNLIALPVGGALIGNGKGYNNLIILAGVTEALSAILWIISRVISTGWKLNKF</sequence>
<organism evidence="6 7">
    <name type="scientific">Wickerhamomyces anomalus (strain ATCC 58044 / CBS 1984 / NCYC 433 / NRRL Y-366-8)</name>
    <name type="common">Yeast</name>
    <name type="synonym">Hansenula anomala</name>
    <dbReference type="NCBI Taxonomy" id="683960"/>
    <lineage>
        <taxon>Eukaryota</taxon>
        <taxon>Fungi</taxon>
        <taxon>Dikarya</taxon>
        <taxon>Ascomycota</taxon>
        <taxon>Saccharomycotina</taxon>
        <taxon>Saccharomycetes</taxon>
        <taxon>Phaffomycetales</taxon>
        <taxon>Wickerhamomycetaceae</taxon>
        <taxon>Wickerhamomyces</taxon>
    </lineage>
</organism>
<dbReference type="InterPro" id="IPR050327">
    <property type="entry name" value="Proton-linked_MCT"/>
</dbReference>
<dbReference type="PANTHER" id="PTHR11360:SF177">
    <property type="entry name" value="RIBOFLAVIN TRANSPORTER MCH5"/>
    <property type="match status" value="1"/>
</dbReference>
<feature type="transmembrane region" description="Helical" evidence="4">
    <location>
        <begin position="372"/>
        <end position="391"/>
    </location>
</feature>
<dbReference type="CDD" id="cd17352">
    <property type="entry name" value="MFS_MCT_SLC16"/>
    <property type="match status" value="1"/>
</dbReference>
<feature type="transmembrane region" description="Helical" evidence="4">
    <location>
        <begin position="76"/>
        <end position="99"/>
    </location>
</feature>
<dbReference type="GO" id="GO:0032218">
    <property type="term" value="P:riboflavin transport"/>
    <property type="evidence" value="ECO:0007669"/>
    <property type="project" value="TreeGrafter"/>
</dbReference>
<feature type="transmembrane region" description="Helical" evidence="4">
    <location>
        <begin position="243"/>
        <end position="266"/>
    </location>
</feature>
<feature type="region of interest" description="Disordered" evidence="3">
    <location>
        <begin position="1"/>
        <end position="30"/>
    </location>
</feature>